<reference evidence="2 3" key="1">
    <citation type="submission" date="2013-11" db="EMBL/GenBank/DDBJ databases">
        <title>The Genome Sequence of Phytophthora parasitica P1976.</title>
        <authorList>
            <consortium name="The Broad Institute Genomics Platform"/>
            <person name="Russ C."/>
            <person name="Tyler B."/>
            <person name="Panabieres F."/>
            <person name="Shan W."/>
            <person name="Tripathy S."/>
            <person name="Grunwald N."/>
            <person name="Machado M."/>
            <person name="Johnson C.S."/>
            <person name="Walker B."/>
            <person name="Young S."/>
            <person name="Zeng Q."/>
            <person name="Gargeya S."/>
            <person name="Fitzgerald M."/>
            <person name="Haas B."/>
            <person name="Abouelleil A."/>
            <person name="Allen A.W."/>
            <person name="Alvarado L."/>
            <person name="Arachchi H.M."/>
            <person name="Berlin A.M."/>
            <person name="Chapman S.B."/>
            <person name="Gainer-Dewar J."/>
            <person name="Goldberg J."/>
            <person name="Griggs A."/>
            <person name="Gujja S."/>
            <person name="Hansen M."/>
            <person name="Howarth C."/>
            <person name="Imamovic A."/>
            <person name="Ireland A."/>
            <person name="Larimer J."/>
            <person name="McCowan C."/>
            <person name="Murphy C."/>
            <person name="Pearson M."/>
            <person name="Poon T.W."/>
            <person name="Priest M."/>
            <person name="Roberts A."/>
            <person name="Saif S."/>
            <person name="Shea T."/>
            <person name="Sisk P."/>
            <person name="Sykes S."/>
            <person name="Wortman J."/>
            <person name="Nusbaum C."/>
            <person name="Birren B."/>
        </authorList>
    </citation>
    <scope>NUCLEOTIDE SEQUENCE [LARGE SCALE GENOMIC DNA]</scope>
    <source>
        <strain evidence="2 3">P1976</strain>
    </source>
</reference>
<proteinExistence type="predicted"/>
<dbReference type="EMBL" id="ANJA01002800">
    <property type="protein sequence ID" value="ETO67999.1"/>
    <property type="molecule type" value="Genomic_DNA"/>
</dbReference>
<sequence>MAYDYLNSSLPSSDIVNDSVAIVKRANNRFDASPQPSGNVDAAQDLPNDEHYDDGFDEDNTTLGIDASESSNAVDEVEPVVNASAIAPESSSITKAPEHYVVA</sequence>
<evidence type="ECO:0000256" key="1">
    <source>
        <dbReference type="SAM" id="MobiDB-lite"/>
    </source>
</evidence>
<protein>
    <submittedName>
        <fullName evidence="2">Uncharacterized protein</fullName>
    </submittedName>
</protein>
<organism evidence="2 3">
    <name type="scientific">Phytophthora nicotianae P1976</name>
    <dbReference type="NCBI Taxonomy" id="1317066"/>
    <lineage>
        <taxon>Eukaryota</taxon>
        <taxon>Sar</taxon>
        <taxon>Stramenopiles</taxon>
        <taxon>Oomycota</taxon>
        <taxon>Peronosporomycetes</taxon>
        <taxon>Peronosporales</taxon>
        <taxon>Peronosporaceae</taxon>
        <taxon>Phytophthora</taxon>
    </lineage>
</organism>
<dbReference type="Proteomes" id="UP000028582">
    <property type="component" value="Unassembled WGS sequence"/>
</dbReference>
<dbReference type="AlphaFoldDB" id="A0A080ZMY8"/>
<gene>
    <name evidence="2" type="ORF">F444_15137</name>
</gene>
<evidence type="ECO:0000313" key="2">
    <source>
        <dbReference type="EMBL" id="ETO67999.1"/>
    </source>
</evidence>
<evidence type="ECO:0000313" key="3">
    <source>
        <dbReference type="Proteomes" id="UP000028582"/>
    </source>
</evidence>
<accession>A0A080ZMY8</accession>
<name>A0A080ZMY8_PHYNI</name>
<feature type="region of interest" description="Disordered" evidence="1">
    <location>
        <begin position="27"/>
        <end position="76"/>
    </location>
</feature>
<comment type="caution">
    <text evidence="2">The sequence shown here is derived from an EMBL/GenBank/DDBJ whole genome shotgun (WGS) entry which is preliminary data.</text>
</comment>